<gene>
    <name evidence="5" type="ORF">PSON_ATCC_30995.1.T0200096</name>
</gene>
<evidence type="ECO:0000256" key="1">
    <source>
        <dbReference type="ARBA" id="ARBA00011245"/>
    </source>
</evidence>
<reference evidence="5" key="1">
    <citation type="submission" date="2021-01" db="EMBL/GenBank/DDBJ databases">
        <authorList>
            <consortium name="Genoscope - CEA"/>
            <person name="William W."/>
        </authorList>
    </citation>
    <scope>NUCLEOTIDE SEQUENCE</scope>
</reference>
<dbReference type="PANTHER" id="PTHR44167:SF18">
    <property type="entry name" value="PROTEIN KINASE DOMAIN-CONTAINING PROTEIN"/>
    <property type="match status" value="1"/>
</dbReference>
<dbReference type="PROSITE" id="PS50011">
    <property type="entry name" value="PROTEIN_KINASE_DOM"/>
    <property type="match status" value="1"/>
</dbReference>
<dbReference type="InterPro" id="IPR000719">
    <property type="entry name" value="Prot_kinase_dom"/>
</dbReference>
<dbReference type="Proteomes" id="UP000692954">
    <property type="component" value="Unassembled WGS sequence"/>
</dbReference>
<dbReference type="InterPro" id="IPR008271">
    <property type="entry name" value="Ser/Thr_kinase_AS"/>
</dbReference>
<dbReference type="OrthoDB" id="4062651at2759"/>
<dbReference type="GO" id="GO:0044773">
    <property type="term" value="P:mitotic DNA damage checkpoint signaling"/>
    <property type="evidence" value="ECO:0007669"/>
    <property type="project" value="TreeGrafter"/>
</dbReference>
<keyword evidence="6" id="KW-1185">Reference proteome</keyword>
<sequence length="385" mass="44926">MYCTRKHLLFDKSYFITLDQDNLFIGESTQHTKYTIPLKLQTQIDWKISEDNQLEAFCINWKNELRYFYADHNVLLRVKNYIRGRVVFKNIDNFYKHLGRMETRSSTQISTIQRLDNDKIYACKDLKKHKLYSNKLFQNEVEALKQLNHQHIINLEEAYENETSYLIVLEYLKGGSLSQYLKYCRLSLDDIEIIIKQILEAICYLHEKGFVHRDIKPDNILFCDVGSSSNLKLIDFGISCKLPNQENYSQIDYGTPGFMAPEILNDSNHIRISQKIDVFSCGAILYQMLTGSKLISGINSQELYQNNKLFTLNNQILQKISAPNYRGLISKMLIEDPDQRIDAKQALNYIKLMNIPTNNSLSTSLNCSQDPIQKLPDFKQLIKKI</sequence>
<dbReference type="FunFam" id="1.10.510.10:FF:000571">
    <property type="entry name" value="Maternal embryonic leucine zipper kinase"/>
    <property type="match status" value="1"/>
</dbReference>
<evidence type="ECO:0000259" key="4">
    <source>
        <dbReference type="PROSITE" id="PS50011"/>
    </source>
</evidence>
<keyword evidence="2" id="KW-0547">Nucleotide-binding</keyword>
<dbReference type="PANTHER" id="PTHR44167">
    <property type="entry name" value="OVARIAN-SPECIFIC SERINE/THREONINE-PROTEIN KINASE LOK-RELATED"/>
    <property type="match status" value="1"/>
</dbReference>
<evidence type="ECO:0000256" key="2">
    <source>
        <dbReference type="ARBA" id="ARBA00022741"/>
    </source>
</evidence>
<dbReference type="GO" id="GO:0004674">
    <property type="term" value="F:protein serine/threonine kinase activity"/>
    <property type="evidence" value="ECO:0007669"/>
    <property type="project" value="TreeGrafter"/>
</dbReference>
<comment type="subunit">
    <text evidence="1">Monomer.</text>
</comment>
<evidence type="ECO:0000256" key="3">
    <source>
        <dbReference type="ARBA" id="ARBA00022840"/>
    </source>
</evidence>
<comment type="caution">
    <text evidence="5">The sequence shown here is derived from an EMBL/GenBank/DDBJ whole genome shotgun (WGS) entry which is preliminary data.</text>
</comment>
<dbReference type="GO" id="GO:0005737">
    <property type="term" value="C:cytoplasm"/>
    <property type="evidence" value="ECO:0007669"/>
    <property type="project" value="TreeGrafter"/>
</dbReference>
<dbReference type="GO" id="GO:0005524">
    <property type="term" value="F:ATP binding"/>
    <property type="evidence" value="ECO:0007669"/>
    <property type="project" value="UniProtKB-KW"/>
</dbReference>
<proteinExistence type="predicted"/>
<dbReference type="AlphaFoldDB" id="A0A8S1LKN5"/>
<organism evidence="5 6">
    <name type="scientific">Paramecium sonneborni</name>
    <dbReference type="NCBI Taxonomy" id="65129"/>
    <lineage>
        <taxon>Eukaryota</taxon>
        <taxon>Sar</taxon>
        <taxon>Alveolata</taxon>
        <taxon>Ciliophora</taxon>
        <taxon>Intramacronucleata</taxon>
        <taxon>Oligohymenophorea</taxon>
        <taxon>Peniculida</taxon>
        <taxon>Parameciidae</taxon>
        <taxon>Paramecium</taxon>
    </lineage>
</organism>
<evidence type="ECO:0000313" key="5">
    <source>
        <dbReference type="EMBL" id="CAD8065216.1"/>
    </source>
</evidence>
<feature type="domain" description="Protein kinase" evidence="4">
    <location>
        <begin position="95"/>
        <end position="352"/>
    </location>
</feature>
<name>A0A8S1LKN5_9CILI</name>
<evidence type="ECO:0000313" key="6">
    <source>
        <dbReference type="Proteomes" id="UP000692954"/>
    </source>
</evidence>
<dbReference type="PROSITE" id="PS00108">
    <property type="entry name" value="PROTEIN_KINASE_ST"/>
    <property type="match status" value="1"/>
</dbReference>
<protein>
    <recommendedName>
        <fullName evidence="4">Protein kinase domain-containing protein</fullName>
    </recommendedName>
</protein>
<dbReference type="GO" id="GO:0005634">
    <property type="term" value="C:nucleus"/>
    <property type="evidence" value="ECO:0007669"/>
    <property type="project" value="TreeGrafter"/>
</dbReference>
<dbReference type="EMBL" id="CAJJDN010000020">
    <property type="protein sequence ID" value="CAD8065216.1"/>
    <property type="molecule type" value="Genomic_DNA"/>
</dbReference>
<keyword evidence="3" id="KW-0067">ATP-binding</keyword>
<dbReference type="SMART" id="SM00220">
    <property type="entry name" value="S_TKc"/>
    <property type="match status" value="1"/>
</dbReference>
<dbReference type="Pfam" id="PF00069">
    <property type="entry name" value="Pkinase"/>
    <property type="match status" value="1"/>
</dbReference>
<accession>A0A8S1LKN5</accession>